<feature type="transmembrane region" description="Helical" evidence="1">
    <location>
        <begin position="71"/>
        <end position="88"/>
    </location>
</feature>
<proteinExistence type="predicted"/>
<dbReference type="Proteomes" id="UP000247346">
    <property type="component" value="Unassembled WGS sequence"/>
</dbReference>
<sequence length="131" mass="15300">MHSTTHDYSQYSPKWQFRFTFYDTYGEPKSASFKEAMKALPFKEKLRLNMNWFAFFFGFIYLFVLGLWRKALMLLAISLCCGIVLTFLPDAASRAFGIAYSILVGMTANYAYYLDRVKGSTSWNPFEGIRW</sequence>
<evidence type="ECO:0000256" key="1">
    <source>
        <dbReference type="SAM" id="Phobius"/>
    </source>
</evidence>
<name>A0A2P5Z276_9XANT</name>
<accession>A0A2P5Z276</accession>
<dbReference type="OrthoDB" id="4727912at2"/>
<keyword evidence="1" id="KW-0472">Membrane</keyword>
<protein>
    <submittedName>
        <fullName evidence="2">DUF2628 domain-containing protein</fullName>
    </submittedName>
</protein>
<dbReference type="EMBL" id="MDEK01000012">
    <property type="protein sequence ID" value="PPU81638.1"/>
    <property type="molecule type" value="Genomic_DNA"/>
</dbReference>
<feature type="transmembrane region" description="Helical" evidence="1">
    <location>
        <begin position="95"/>
        <end position="113"/>
    </location>
</feature>
<comment type="caution">
    <text evidence="2">The sequence shown here is derived from an EMBL/GenBank/DDBJ whole genome shotgun (WGS) entry which is preliminary data.</text>
</comment>
<reference evidence="2 3" key="1">
    <citation type="submission" date="2016-08" db="EMBL/GenBank/DDBJ databases">
        <authorList>
            <person name="Seilhamer J.J."/>
        </authorList>
    </citation>
    <scope>NUCLEOTIDE SEQUENCE [LARGE SCALE GENOMIC DNA]</scope>
    <source>
        <strain evidence="2 3">CFBP4641</strain>
    </source>
</reference>
<dbReference type="InterPro" id="IPR024399">
    <property type="entry name" value="DUF2628"/>
</dbReference>
<evidence type="ECO:0000313" key="2">
    <source>
        <dbReference type="EMBL" id="PPU81638.1"/>
    </source>
</evidence>
<feature type="transmembrane region" description="Helical" evidence="1">
    <location>
        <begin position="46"/>
        <end position="65"/>
    </location>
</feature>
<organism evidence="2 3">
    <name type="scientific">Xanthomonas sacchari</name>
    <dbReference type="NCBI Taxonomy" id="56458"/>
    <lineage>
        <taxon>Bacteria</taxon>
        <taxon>Pseudomonadati</taxon>
        <taxon>Pseudomonadota</taxon>
        <taxon>Gammaproteobacteria</taxon>
        <taxon>Lysobacterales</taxon>
        <taxon>Lysobacteraceae</taxon>
        <taxon>Xanthomonas</taxon>
    </lineage>
</organism>
<dbReference type="RefSeq" id="WP_010342629.1">
    <property type="nucleotide sequence ID" value="NZ_CP132343.1"/>
</dbReference>
<keyword evidence="1" id="KW-0812">Transmembrane</keyword>
<gene>
    <name evidence="2" type="ORF">XsacCFBP4641_13775</name>
</gene>
<evidence type="ECO:0000313" key="3">
    <source>
        <dbReference type="Proteomes" id="UP000247346"/>
    </source>
</evidence>
<dbReference type="Pfam" id="PF10947">
    <property type="entry name" value="DUF2628"/>
    <property type="match status" value="1"/>
</dbReference>
<keyword evidence="1" id="KW-1133">Transmembrane helix</keyword>
<dbReference type="GeneID" id="93878732"/>
<dbReference type="AlphaFoldDB" id="A0A2P5Z276"/>